<protein>
    <submittedName>
        <fullName evidence="1">LysM domain-containing protein</fullName>
    </submittedName>
</protein>
<reference evidence="2" key="2">
    <citation type="journal article" date="2019" name="Mol. Plant Microbe Interact.">
        <title>Genome sequence resources for four phytopathogenic fungi from the Colletotrichum orbiculare species complex.</title>
        <authorList>
            <person name="Gan P."/>
            <person name="Tsushima A."/>
            <person name="Narusaka M."/>
            <person name="Narusaka Y."/>
            <person name="Takano Y."/>
            <person name="Kubo Y."/>
            <person name="Shirasu K."/>
        </authorList>
    </citation>
    <scope>GENOME REANNOTATION</scope>
    <source>
        <strain evidence="2">104-T / ATCC 96160 / CBS 514.97 / LARS 414 / MAFF 240422</strain>
    </source>
</reference>
<dbReference type="InterPro" id="IPR036779">
    <property type="entry name" value="LysM_dom_sf"/>
</dbReference>
<dbReference type="AlphaFoldDB" id="N4UV85"/>
<keyword evidence="2" id="KW-1185">Reference proteome</keyword>
<sequence>MPCYVLSSLLLAGSFVDVALAGVAHVRHDGSSPSLTYDPNTTSYCTWWVDLTSAKACSTLLSENTIDMVSFRRWNPSITDTCVLQTGRSYCVVLQRSQLQRHEIPRLQQQALE</sequence>
<proteinExistence type="predicted"/>
<organism evidence="1 2">
    <name type="scientific">Colletotrichum orbiculare (strain 104-T / ATCC 96160 / CBS 514.97 / LARS 414 / MAFF 240422)</name>
    <name type="common">Cucumber anthracnose fungus</name>
    <name type="synonym">Colletotrichum lagenarium</name>
    <dbReference type="NCBI Taxonomy" id="1213857"/>
    <lineage>
        <taxon>Eukaryota</taxon>
        <taxon>Fungi</taxon>
        <taxon>Dikarya</taxon>
        <taxon>Ascomycota</taxon>
        <taxon>Pezizomycotina</taxon>
        <taxon>Sordariomycetes</taxon>
        <taxon>Hypocreomycetidae</taxon>
        <taxon>Glomerellales</taxon>
        <taxon>Glomerellaceae</taxon>
        <taxon>Colletotrichum</taxon>
        <taxon>Colletotrichum orbiculare species complex</taxon>
    </lineage>
</organism>
<comment type="caution">
    <text evidence="1">The sequence shown here is derived from an EMBL/GenBank/DDBJ whole genome shotgun (WGS) entry which is preliminary data.</text>
</comment>
<evidence type="ECO:0000313" key="1">
    <source>
        <dbReference type="EMBL" id="TDZ16602.1"/>
    </source>
</evidence>
<evidence type="ECO:0000313" key="2">
    <source>
        <dbReference type="Proteomes" id="UP000014480"/>
    </source>
</evidence>
<dbReference type="HOGENOM" id="CLU_2133359_0_0_1"/>
<dbReference type="Gene3D" id="3.10.350.10">
    <property type="entry name" value="LysM domain"/>
    <property type="match status" value="1"/>
</dbReference>
<dbReference type="OrthoDB" id="5241202at2759"/>
<accession>N4UV85</accession>
<name>N4UV85_COLOR</name>
<gene>
    <name evidence="1" type="ORF">Cob_v010449</name>
</gene>
<dbReference type="STRING" id="1213857.N4UV85"/>
<dbReference type="EMBL" id="AMCV02000034">
    <property type="protein sequence ID" value="TDZ16602.1"/>
    <property type="molecule type" value="Genomic_DNA"/>
</dbReference>
<reference evidence="2" key="1">
    <citation type="journal article" date="2013" name="New Phytol.">
        <title>Comparative genomic and transcriptomic analyses reveal the hemibiotrophic stage shift of Colletotrichum fungi.</title>
        <authorList>
            <person name="Gan P."/>
            <person name="Ikeda K."/>
            <person name="Irieda H."/>
            <person name="Narusaka M."/>
            <person name="O'Connell R.J."/>
            <person name="Narusaka Y."/>
            <person name="Takano Y."/>
            <person name="Kubo Y."/>
            <person name="Shirasu K."/>
        </authorList>
    </citation>
    <scope>NUCLEOTIDE SEQUENCE [LARGE SCALE GENOMIC DNA]</scope>
    <source>
        <strain evidence="2">104-T / ATCC 96160 / CBS 514.97 / LARS 414 / MAFF 240422</strain>
    </source>
</reference>
<dbReference type="Proteomes" id="UP000014480">
    <property type="component" value="Unassembled WGS sequence"/>
</dbReference>